<name>A0AA36HLK9_9DINO</name>
<feature type="region of interest" description="Disordered" evidence="1">
    <location>
        <begin position="165"/>
        <end position="184"/>
    </location>
</feature>
<feature type="non-terminal residue" evidence="2">
    <location>
        <position position="1"/>
    </location>
</feature>
<sequence length="672" mass="74641">MTLQLRVEAKLQNAMERVRLLLKAEKTPQLAADVHHQYEDKYFLVERGTCLAAASQLNCLASLGLQHLQLQTLQQWAQTHSVSLRLRSKETCTFLREEKREEENPRKHVEEVSRGGVLSASWTSKVVTTITEYFWNFQVTYTLEAFRGVGADDADRISLCTRSGQAELKTSSKTPPPHPEVRSPAINEEVNITWLLQSLTANAAPSFKIDRAASNCSTPRRNTDVDKAFAHFTMFARWAQSVSSYLGKLRNVKPRTGDDNAVSAEKIFVPTLPIMVSGNTTDEPAGDHAGTLALLSASSEMQGSLVLCVSDGNRLLGEELRSLEEQKANLAEVFPLEGLYTRAEAAMHVTLMHCSAVSEGWGELVEYVEGMLRKQLVAAIGKEVSPALFAAYMRFHYRKLFREEFQPSQFCFAVRRSERHSPEGTISIEEQTLGLDEASIRTPIVTFANCSSTPVSMSFPLNASTKVAFDGNVHLHGWLSHRFSGQSGAEVFLASRARQFSSFLVLAGRITSATTFDPSYAAIVQNKDELTIPLELSMIPTPKEFKDAISSLSPEMQSFAKSFRSMQLESTLFGVVVVQIKPQLEKLLNLAEDSLTKEIKLTQDLMELFMKYQIPSDLLSFDEEASGDLRGPKRVDVVKGHVQAMTDMINAEKQAEVEAARQAALYANPFPG</sequence>
<gene>
    <name evidence="2" type="ORF">EVOR1521_LOCUS1011</name>
</gene>
<evidence type="ECO:0000313" key="3">
    <source>
        <dbReference type="Proteomes" id="UP001178507"/>
    </source>
</evidence>
<dbReference type="Proteomes" id="UP001178507">
    <property type="component" value="Unassembled WGS sequence"/>
</dbReference>
<proteinExistence type="predicted"/>
<reference evidence="2" key="1">
    <citation type="submission" date="2023-08" db="EMBL/GenBank/DDBJ databases">
        <authorList>
            <person name="Chen Y."/>
            <person name="Shah S."/>
            <person name="Dougan E. K."/>
            <person name="Thang M."/>
            <person name="Chan C."/>
        </authorList>
    </citation>
    <scope>NUCLEOTIDE SEQUENCE</scope>
</reference>
<comment type="caution">
    <text evidence="2">The sequence shown here is derived from an EMBL/GenBank/DDBJ whole genome shotgun (WGS) entry which is preliminary data.</text>
</comment>
<dbReference type="EMBL" id="CAUJNA010000016">
    <property type="protein sequence ID" value="CAJ1370443.1"/>
    <property type="molecule type" value="Genomic_DNA"/>
</dbReference>
<organism evidence="2 3">
    <name type="scientific">Effrenium voratum</name>
    <dbReference type="NCBI Taxonomy" id="2562239"/>
    <lineage>
        <taxon>Eukaryota</taxon>
        <taxon>Sar</taxon>
        <taxon>Alveolata</taxon>
        <taxon>Dinophyceae</taxon>
        <taxon>Suessiales</taxon>
        <taxon>Symbiodiniaceae</taxon>
        <taxon>Effrenium</taxon>
    </lineage>
</organism>
<dbReference type="AlphaFoldDB" id="A0AA36HLK9"/>
<evidence type="ECO:0000313" key="2">
    <source>
        <dbReference type="EMBL" id="CAJ1370443.1"/>
    </source>
</evidence>
<keyword evidence="3" id="KW-1185">Reference proteome</keyword>
<accession>A0AA36HLK9</accession>
<evidence type="ECO:0000256" key="1">
    <source>
        <dbReference type="SAM" id="MobiDB-lite"/>
    </source>
</evidence>
<protein>
    <submittedName>
        <fullName evidence="2">Uncharacterized protein</fullName>
    </submittedName>
</protein>